<organism evidence="2 3">
    <name type="scientific">Cutibacterium avidum</name>
    <dbReference type="NCBI Taxonomy" id="33010"/>
    <lineage>
        <taxon>Bacteria</taxon>
        <taxon>Bacillati</taxon>
        <taxon>Actinomycetota</taxon>
        <taxon>Actinomycetes</taxon>
        <taxon>Propionibacteriales</taxon>
        <taxon>Propionibacteriaceae</taxon>
        <taxon>Cutibacterium</taxon>
    </lineage>
</organism>
<evidence type="ECO:0000313" key="3">
    <source>
        <dbReference type="Proteomes" id="UP000259211"/>
    </source>
</evidence>
<evidence type="ECO:0000313" key="2">
    <source>
        <dbReference type="EMBL" id="RFT42064.1"/>
    </source>
</evidence>
<dbReference type="Proteomes" id="UP000259211">
    <property type="component" value="Unassembled WGS sequence"/>
</dbReference>
<dbReference type="SUPFAM" id="SSF56322">
    <property type="entry name" value="ADC synthase"/>
    <property type="match status" value="1"/>
</dbReference>
<dbReference type="Pfam" id="PF00425">
    <property type="entry name" value="Chorismate_bind"/>
    <property type="match status" value="1"/>
</dbReference>
<dbReference type="AlphaFoldDB" id="A0A3E2DA91"/>
<dbReference type="Gene3D" id="3.60.120.10">
    <property type="entry name" value="Anthranilate synthase"/>
    <property type="match status" value="1"/>
</dbReference>
<dbReference type="InterPro" id="IPR005801">
    <property type="entry name" value="ADC_synthase"/>
</dbReference>
<reference evidence="2 3" key="1">
    <citation type="submission" date="2017-07" db="EMBL/GenBank/DDBJ databases">
        <authorList>
            <person name="Sun Z.S."/>
            <person name="Albrecht U."/>
            <person name="Echele G."/>
            <person name="Lee C.C."/>
        </authorList>
    </citation>
    <scope>NUCLEOTIDE SEQUENCE [LARGE SCALE GENOMIC DNA]</scope>
    <source>
        <strain evidence="2 3">P16-029</strain>
    </source>
</reference>
<dbReference type="PANTHER" id="PTHR42839:SF2">
    <property type="entry name" value="ISOCHORISMATE SYNTHASE ENTC"/>
    <property type="match status" value="1"/>
</dbReference>
<comment type="caution">
    <text evidence="2">The sequence shown here is derived from an EMBL/GenBank/DDBJ whole genome shotgun (WGS) entry which is preliminary data.</text>
</comment>
<accession>A0A3E2DA91</accession>
<dbReference type="InterPro" id="IPR015890">
    <property type="entry name" value="Chorismate_C"/>
</dbReference>
<proteinExistence type="predicted"/>
<protein>
    <submittedName>
        <fullName evidence="2">Isochorismate synthase</fullName>
    </submittedName>
</protein>
<dbReference type="EMBL" id="NOWI01000014">
    <property type="protein sequence ID" value="RFT42064.1"/>
    <property type="molecule type" value="Genomic_DNA"/>
</dbReference>
<name>A0A3E2DA91_9ACTN</name>
<dbReference type="RefSeq" id="WP_065672593.1">
    <property type="nucleotide sequence ID" value="NZ_LYSN01000001.1"/>
</dbReference>
<dbReference type="PANTHER" id="PTHR42839">
    <property type="entry name" value="ISOCHORISMATE SYNTHASE ENTC"/>
    <property type="match status" value="1"/>
</dbReference>
<gene>
    <name evidence="2" type="ORF">CHT91_11885</name>
</gene>
<evidence type="ECO:0000259" key="1">
    <source>
        <dbReference type="Pfam" id="PF00425"/>
    </source>
</evidence>
<sequence>MHTLSCDVDLSAASGARWLDTARRYCPPEVEPWIWVAPDTDDAPAMVGWGEQARFTAGGHGAAAKAFNAYSSWAAQHSDAAPVAFGSFPFSRDEDGFLVVPAVLLLRRHLGERTLVFCADPTPIHRGDSDLPVIETQLPDLDAENWSQAVNAATTRLSQDPELEKVVLSRSVTVQASAPMDRGLVASRLSGKFSGCWTYCHDGLVGATPELLVDCRDGLFRCRVLAGTRKPSWSHELLQDPKEHREHELAVASVTGRLTEAGLSDPAIRGPFLLELPNVTHLATDITARVGTSNAAQIVDVIHPTAAVCGTPRELAYQFIEQTEVIDRGRFAGPVGWMSPDGSGQWALALRCGQFSEDNRSVRVHAGAGIMPSSDPDKEWIETGAKMEAFTSALEG</sequence>
<feature type="domain" description="Chorismate-utilising enzyme C-terminal" evidence="1">
    <location>
        <begin position="143"/>
        <end position="386"/>
    </location>
</feature>